<keyword evidence="2" id="KW-1185">Reference proteome</keyword>
<evidence type="ECO:0000313" key="1">
    <source>
        <dbReference type="EMBL" id="KWW17621.1"/>
    </source>
</evidence>
<organism evidence="1 2">
    <name type="scientific">Peribacillus simplex</name>
    <dbReference type="NCBI Taxonomy" id="1478"/>
    <lineage>
        <taxon>Bacteria</taxon>
        <taxon>Bacillati</taxon>
        <taxon>Bacillota</taxon>
        <taxon>Bacilli</taxon>
        <taxon>Bacillales</taxon>
        <taxon>Bacillaceae</taxon>
        <taxon>Peribacillus</taxon>
    </lineage>
</organism>
<gene>
    <name evidence="1" type="ORF">AS888_21625</name>
</gene>
<sequence>MTNTTIEKMGIAAVPKPIVIGKDVTPPSENLDDDRLTDFNPREDGFDFYESLEGMLVQVANSITKSGRPQDYGKLVVIPGNMETTTAVGGVKITETDFNSERIILDIDDDKFVAKTGDQLTVGLYS</sequence>
<protein>
    <submittedName>
        <fullName evidence="1">Uncharacterized protein</fullName>
    </submittedName>
</protein>
<dbReference type="EMBL" id="LNNH01000027">
    <property type="protein sequence ID" value="KWW17621.1"/>
    <property type="molecule type" value="Genomic_DNA"/>
</dbReference>
<comment type="caution">
    <text evidence="1">The sequence shown here is derived from an EMBL/GenBank/DDBJ whole genome shotgun (WGS) entry which is preliminary data.</text>
</comment>
<evidence type="ECO:0000313" key="2">
    <source>
        <dbReference type="Proteomes" id="UP000064189"/>
    </source>
</evidence>
<dbReference type="AlphaFoldDB" id="A0A120GPB9"/>
<dbReference type="PANTHER" id="PTHR42834">
    <property type="entry name" value="ENDONUCLEASE/EXONUCLEASE/PHOSPHATASE FAMILY PROTEIN (AFU_ORTHOLOGUE AFUA_3G09210)"/>
    <property type="match status" value="1"/>
</dbReference>
<dbReference type="Proteomes" id="UP000064189">
    <property type="component" value="Unassembled WGS sequence"/>
</dbReference>
<reference evidence="1 2" key="1">
    <citation type="submission" date="2015-11" db="EMBL/GenBank/DDBJ databases">
        <title>Genome Sequence of Bacillus simplex strain VanAntwerpen2.</title>
        <authorList>
            <person name="Couger M.B."/>
        </authorList>
    </citation>
    <scope>NUCLEOTIDE SEQUENCE [LARGE SCALE GENOMIC DNA]</scope>
    <source>
        <strain evidence="1 2">VanAntwerpen02</strain>
    </source>
</reference>
<dbReference type="RefSeq" id="WP_061142762.1">
    <property type="nucleotide sequence ID" value="NZ_LNNH01000027.1"/>
</dbReference>
<accession>A0A120GPB9</accession>
<proteinExistence type="predicted"/>
<name>A0A120GPB9_9BACI</name>
<dbReference type="PANTHER" id="PTHR42834:SF1">
    <property type="entry name" value="ENDONUCLEASE_EXONUCLEASE_PHOSPHATASE FAMILY PROTEIN (AFU_ORTHOLOGUE AFUA_3G09210)"/>
    <property type="match status" value="1"/>
</dbReference>